<feature type="domain" description="DUF6884" evidence="2">
    <location>
        <begin position="129"/>
        <end position="257"/>
    </location>
</feature>
<dbReference type="RefSeq" id="WP_273736666.1">
    <property type="nucleotide sequence ID" value="NZ_JAQIVI010000002.1"/>
</dbReference>
<evidence type="ECO:0000259" key="2">
    <source>
        <dbReference type="Pfam" id="PF21818"/>
    </source>
</evidence>
<dbReference type="EMBL" id="JBHSWV010000002">
    <property type="protein sequence ID" value="MFC6763549.1"/>
    <property type="molecule type" value="Genomic_DNA"/>
</dbReference>
<name>A0ABD5SFB4_9EURY</name>
<evidence type="ECO:0000313" key="4">
    <source>
        <dbReference type="Proteomes" id="UP001596383"/>
    </source>
</evidence>
<evidence type="ECO:0000256" key="1">
    <source>
        <dbReference type="SAM" id="MobiDB-lite"/>
    </source>
</evidence>
<dbReference type="Pfam" id="PF21818">
    <property type="entry name" value="DUF6884"/>
    <property type="match status" value="1"/>
</dbReference>
<evidence type="ECO:0000313" key="3">
    <source>
        <dbReference type="EMBL" id="MFC6763549.1"/>
    </source>
</evidence>
<dbReference type="InterPro" id="IPR049251">
    <property type="entry name" value="DUF6884"/>
</dbReference>
<proteinExistence type="predicted"/>
<feature type="region of interest" description="Disordered" evidence="1">
    <location>
        <begin position="1"/>
        <end position="31"/>
    </location>
</feature>
<reference evidence="3 4" key="1">
    <citation type="journal article" date="2019" name="Int. J. Syst. Evol. Microbiol.">
        <title>The Global Catalogue of Microorganisms (GCM) 10K type strain sequencing project: providing services to taxonomists for standard genome sequencing and annotation.</title>
        <authorList>
            <consortium name="The Broad Institute Genomics Platform"/>
            <consortium name="The Broad Institute Genome Sequencing Center for Infectious Disease"/>
            <person name="Wu L."/>
            <person name="Ma J."/>
        </authorList>
    </citation>
    <scope>NUCLEOTIDE SEQUENCE [LARGE SCALE GENOMIC DNA]</scope>
    <source>
        <strain evidence="3 4">LMG 29247</strain>
    </source>
</reference>
<gene>
    <name evidence="3" type="ORF">ACFQE6_00165</name>
</gene>
<organism evidence="3 4">
    <name type="scientific">Natrinema soli</name>
    <dbReference type="NCBI Taxonomy" id="1930624"/>
    <lineage>
        <taxon>Archaea</taxon>
        <taxon>Methanobacteriati</taxon>
        <taxon>Methanobacteriota</taxon>
        <taxon>Stenosarchaea group</taxon>
        <taxon>Halobacteria</taxon>
        <taxon>Halobacteriales</taxon>
        <taxon>Natrialbaceae</taxon>
        <taxon>Natrinema</taxon>
    </lineage>
</organism>
<dbReference type="AlphaFoldDB" id="A0ABD5SFB4"/>
<comment type="caution">
    <text evidence="3">The sequence shown here is derived from an EMBL/GenBank/DDBJ whole genome shotgun (WGS) entry which is preliminary data.</text>
</comment>
<feature type="non-terminal residue" evidence="3">
    <location>
        <position position="264"/>
    </location>
</feature>
<dbReference type="Proteomes" id="UP001596383">
    <property type="component" value="Unassembled WGS sequence"/>
</dbReference>
<protein>
    <submittedName>
        <fullName evidence="3">DUF6884 domain-containing protein</fullName>
    </submittedName>
</protein>
<feature type="compositionally biased region" description="Basic and acidic residues" evidence="1">
    <location>
        <begin position="11"/>
        <end position="26"/>
    </location>
</feature>
<sequence length="264" mass="29393">MSDGAQLAGGTDREDPHLPRPREHELPGGGLSVSSHWVHGVRDATVVAAEDRPLYRLLMDLLADIHVPGCMPARLVSECEDLVDVKRAVENIDRGRADVGGVGWGMGYCYTVRDAIEEYRDREPQTLVAVGCSGSKYEVDDPVPAADLYRGAYWSCKREYGQMIGDDRRIISAQHALLRFDEEIASYERTPGDLEGIPVHSSERLPNGEDVNTFLDQWALSVYEGLTRWLRAAAGGVDPRDVSLEILLGRNYRDPLEERGVFDR</sequence>
<keyword evidence="4" id="KW-1185">Reference proteome</keyword>
<accession>A0ABD5SFB4</accession>